<keyword evidence="11" id="KW-1185">Reference proteome</keyword>
<keyword evidence="4" id="KW-0249">Electron transport</keyword>
<dbReference type="GO" id="GO:0051537">
    <property type="term" value="F:2 iron, 2 sulfur cluster binding"/>
    <property type="evidence" value="ECO:0007669"/>
    <property type="project" value="UniProtKB-KW"/>
</dbReference>
<organism evidence="10 11">
    <name type="scientific">Scleromatobacter humisilvae</name>
    <dbReference type="NCBI Taxonomy" id="2897159"/>
    <lineage>
        <taxon>Bacteria</taxon>
        <taxon>Pseudomonadati</taxon>
        <taxon>Pseudomonadota</taxon>
        <taxon>Betaproteobacteria</taxon>
        <taxon>Burkholderiales</taxon>
        <taxon>Sphaerotilaceae</taxon>
        <taxon>Scleromatobacter</taxon>
    </lineage>
</organism>
<comment type="similarity">
    <text evidence="8">Belongs to the Bfd family.</text>
</comment>
<evidence type="ECO:0000256" key="3">
    <source>
        <dbReference type="ARBA" id="ARBA00022723"/>
    </source>
</evidence>
<evidence type="ECO:0000259" key="9">
    <source>
        <dbReference type="Pfam" id="PF04324"/>
    </source>
</evidence>
<dbReference type="InterPro" id="IPR052371">
    <property type="entry name" value="BFD-associated_ferredoxin"/>
</dbReference>
<keyword evidence="3" id="KW-0479">Metal-binding</keyword>
<keyword evidence="2" id="KW-0001">2Fe-2S</keyword>
<proteinExistence type="inferred from homology"/>
<protein>
    <recommendedName>
        <fullName evidence="7">Bacterioferritin-associated ferredoxin</fullName>
    </recommendedName>
</protein>
<gene>
    <name evidence="10" type="ORF">LPC04_14475</name>
</gene>
<dbReference type="PANTHER" id="PTHR37424">
    <property type="entry name" value="BACTERIOFERRITIN-ASSOCIATED FERREDOXIN"/>
    <property type="match status" value="1"/>
</dbReference>
<dbReference type="Gene3D" id="1.10.10.1100">
    <property type="entry name" value="BFD-like [2Fe-2S]-binding domain"/>
    <property type="match status" value="1"/>
</dbReference>
<dbReference type="RefSeq" id="WP_275682952.1">
    <property type="nucleotide sequence ID" value="NZ_JAJLJH010000003.1"/>
</dbReference>
<evidence type="ECO:0000256" key="7">
    <source>
        <dbReference type="ARBA" id="ARBA00039386"/>
    </source>
</evidence>
<accession>A0A9X2C365</accession>
<dbReference type="AlphaFoldDB" id="A0A9X2C365"/>
<dbReference type="Proteomes" id="UP001139353">
    <property type="component" value="Unassembled WGS sequence"/>
</dbReference>
<dbReference type="InterPro" id="IPR007419">
    <property type="entry name" value="BFD-like_2Fe2S-bd_dom"/>
</dbReference>
<reference evidence="10" key="1">
    <citation type="submission" date="2021-11" db="EMBL/GenBank/DDBJ databases">
        <title>BS-T2-15 a new species belonging to the Comamonadaceae family isolated from the soil of a French oak forest.</title>
        <authorList>
            <person name="Mieszkin S."/>
            <person name="Alain K."/>
        </authorList>
    </citation>
    <scope>NUCLEOTIDE SEQUENCE</scope>
    <source>
        <strain evidence="10">BS-T2-15</strain>
    </source>
</reference>
<dbReference type="EMBL" id="JAJLJH010000003">
    <property type="protein sequence ID" value="MCK9686915.1"/>
    <property type="molecule type" value="Genomic_DNA"/>
</dbReference>
<dbReference type="PANTHER" id="PTHR37424:SF1">
    <property type="entry name" value="BACTERIOFERRITIN-ASSOCIATED FERREDOXIN"/>
    <property type="match status" value="1"/>
</dbReference>
<dbReference type="Pfam" id="PF04324">
    <property type="entry name" value="Fer2_BFD"/>
    <property type="match status" value="1"/>
</dbReference>
<dbReference type="GO" id="GO:0046872">
    <property type="term" value="F:metal ion binding"/>
    <property type="evidence" value="ECO:0007669"/>
    <property type="project" value="UniProtKB-KW"/>
</dbReference>
<name>A0A9X2C365_9BURK</name>
<evidence type="ECO:0000256" key="6">
    <source>
        <dbReference type="ARBA" id="ARBA00023014"/>
    </source>
</evidence>
<evidence type="ECO:0000256" key="2">
    <source>
        <dbReference type="ARBA" id="ARBA00022714"/>
    </source>
</evidence>
<evidence type="ECO:0000313" key="11">
    <source>
        <dbReference type="Proteomes" id="UP001139353"/>
    </source>
</evidence>
<keyword evidence="5" id="KW-0408">Iron</keyword>
<dbReference type="InterPro" id="IPR041854">
    <property type="entry name" value="BFD-like_2Fe2S-bd_dom_sf"/>
</dbReference>
<evidence type="ECO:0000256" key="4">
    <source>
        <dbReference type="ARBA" id="ARBA00022982"/>
    </source>
</evidence>
<feature type="domain" description="BFD-like [2Fe-2S]-binding" evidence="9">
    <location>
        <begin position="2"/>
        <end position="46"/>
    </location>
</feature>
<evidence type="ECO:0000256" key="8">
    <source>
        <dbReference type="ARBA" id="ARBA00046332"/>
    </source>
</evidence>
<evidence type="ECO:0000256" key="1">
    <source>
        <dbReference type="ARBA" id="ARBA00022448"/>
    </source>
</evidence>
<keyword evidence="6" id="KW-0411">Iron-sulfur</keyword>
<comment type="caution">
    <text evidence="10">The sequence shown here is derived from an EMBL/GenBank/DDBJ whole genome shotgun (WGS) entry which is preliminary data.</text>
</comment>
<evidence type="ECO:0000313" key="10">
    <source>
        <dbReference type="EMBL" id="MCK9686915.1"/>
    </source>
</evidence>
<keyword evidence="1" id="KW-0813">Transport</keyword>
<evidence type="ECO:0000256" key="5">
    <source>
        <dbReference type="ARBA" id="ARBA00023004"/>
    </source>
</evidence>
<sequence length="83" mass="8923">MIVCVCHRVSDRDIEREVRHGCASFEELQDELRVATACGRCHDCARDTFDVARACRPTAAETLAANAARVIPIAALATAPLAA</sequence>